<protein>
    <recommendedName>
        <fullName evidence="2">Reverse transcriptase domain-containing protein</fullName>
    </recommendedName>
</protein>
<dbReference type="Proteomes" id="UP001148838">
    <property type="component" value="Unassembled WGS sequence"/>
</dbReference>
<dbReference type="InterPro" id="IPR000477">
    <property type="entry name" value="RT_dom"/>
</dbReference>
<dbReference type="PANTHER" id="PTHR47027:SF20">
    <property type="entry name" value="REVERSE TRANSCRIPTASE-LIKE PROTEIN WITH RNA-DIRECTED DNA POLYMERASE DOMAIN"/>
    <property type="match status" value="1"/>
</dbReference>
<evidence type="ECO:0000313" key="3">
    <source>
        <dbReference type="EMBL" id="KAJ4431483.1"/>
    </source>
</evidence>
<gene>
    <name evidence="3" type="ORF">ANN_20081</name>
</gene>
<dbReference type="Pfam" id="PF00078">
    <property type="entry name" value="RVT_1"/>
    <property type="match status" value="1"/>
</dbReference>
<dbReference type="CDD" id="cd01650">
    <property type="entry name" value="RT_nLTR_like"/>
    <property type="match status" value="1"/>
</dbReference>
<dbReference type="EMBL" id="JAJSOF020000031">
    <property type="protein sequence ID" value="KAJ4431483.1"/>
    <property type="molecule type" value="Genomic_DNA"/>
</dbReference>
<dbReference type="PROSITE" id="PS50878">
    <property type="entry name" value="RT_POL"/>
    <property type="match status" value="1"/>
</dbReference>
<evidence type="ECO:0000313" key="4">
    <source>
        <dbReference type="Proteomes" id="UP001148838"/>
    </source>
</evidence>
<dbReference type="InterPro" id="IPR036397">
    <property type="entry name" value="RNaseH_sf"/>
</dbReference>
<dbReference type="PANTHER" id="PTHR47027">
    <property type="entry name" value="REVERSE TRANSCRIPTASE DOMAIN-CONTAINING PROTEIN"/>
    <property type="match status" value="1"/>
</dbReference>
<sequence>MRTSEPEMSQFEQRANIKFCQKLGKTAAETFQMMQQVYGEDAVSRSVVLGGTDVFCKEETVWKMMCVLVGHKQFELNARSKKLQRWCVLTASQSVDDIAATVGVSHGTCYKILSDDLNMSRVTQHSVPRILSQDQRDDRMTICGDIISSADDDPTFLNRIITGDETWRFLYDAQLKRQSATWKTPLSPRQKKPRQDRSKGKSKQARLVCRSSTRVCVRICVSIRRPEFECSGPQLEGPEFECSGPQLEGPEFEYSELSLKIKVVRKKHRQNWINFVAYLENDITRPQPQAYKILKKLNCDVKDNLRINVISQDNWLQYFQELWSTSTQSLTLPFSTNPLMELISMDELQRVLAKLKNKSPEEDLINSELFKYASHKFLRRFLRFLIFVWEGQGFPESWTKSIVIPIHKRGDLKITGNYREISLLNAGYKIYANILKNKLNKHYDNIISEEQNGFRRGRSCCDGCFALKLLVEKHREFNLETHMAFIDFKKAFDKVNRNKLLQILADDQVPQKIIQNIYNIYIYKTTIIAIRSNNKLSQWRPIYSGVRQGCGLSPLLFIIYINRIIQDWRQTRHGFIPINRNLQLDALLFADDLVVLMASTEDDLQYSVHNLNMVSEKYNMEINIEKSKIISFCGKFHVPSKIYLNNKIIERVNTFTYLGYTLSPYDEVDIAEKICKYNKTMGIINKIMKSSLVQRHTRIGLYKTLAQPVLNYGSEAWTVKNKDVSRITASEMRFMRATAGYTRWDHKKMRA</sequence>
<organism evidence="3 4">
    <name type="scientific">Periplaneta americana</name>
    <name type="common">American cockroach</name>
    <name type="synonym">Blatta americana</name>
    <dbReference type="NCBI Taxonomy" id="6978"/>
    <lineage>
        <taxon>Eukaryota</taxon>
        <taxon>Metazoa</taxon>
        <taxon>Ecdysozoa</taxon>
        <taxon>Arthropoda</taxon>
        <taxon>Hexapoda</taxon>
        <taxon>Insecta</taxon>
        <taxon>Pterygota</taxon>
        <taxon>Neoptera</taxon>
        <taxon>Polyneoptera</taxon>
        <taxon>Dictyoptera</taxon>
        <taxon>Blattodea</taxon>
        <taxon>Blattoidea</taxon>
        <taxon>Blattidae</taxon>
        <taxon>Blattinae</taxon>
        <taxon>Periplaneta</taxon>
    </lineage>
</organism>
<dbReference type="Gene3D" id="3.30.420.10">
    <property type="entry name" value="Ribonuclease H-like superfamily/Ribonuclease H"/>
    <property type="match status" value="1"/>
</dbReference>
<evidence type="ECO:0000256" key="1">
    <source>
        <dbReference type="SAM" id="MobiDB-lite"/>
    </source>
</evidence>
<dbReference type="Gene3D" id="1.10.10.1450">
    <property type="match status" value="1"/>
</dbReference>
<dbReference type="InterPro" id="IPR043502">
    <property type="entry name" value="DNA/RNA_pol_sf"/>
</dbReference>
<evidence type="ECO:0000259" key="2">
    <source>
        <dbReference type="PROSITE" id="PS50878"/>
    </source>
</evidence>
<accession>A0ABQ8SC27</accession>
<name>A0ABQ8SC27_PERAM</name>
<feature type="domain" description="Reverse transcriptase" evidence="2">
    <location>
        <begin position="387"/>
        <end position="662"/>
    </location>
</feature>
<proteinExistence type="predicted"/>
<feature type="region of interest" description="Disordered" evidence="1">
    <location>
        <begin position="181"/>
        <end position="205"/>
    </location>
</feature>
<comment type="caution">
    <text evidence="3">The sequence shown here is derived from an EMBL/GenBank/DDBJ whole genome shotgun (WGS) entry which is preliminary data.</text>
</comment>
<dbReference type="SUPFAM" id="SSF56672">
    <property type="entry name" value="DNA/RNA polymerases"/>
    <property type="match status" value="1"/>
</dbReference>
<reference evidence="3 4" key="1">
    <citation type="journal article" date="2022" name="Allergy">
        <title>Genome assembly and annotation of Periplaneta americana reveal a comprehensive cockroach allergen profile.</title>
        <authorList>
            <person name="Wang L."/>
            <person name="Xiong Q."/>
            <person name="Saelim N."/>
            <person name="Wang L."/>
            <person name="Nong W."/>
            <person name="Wan A.T."/>
            <person name="Shi M."/>
            <person name="Liu X."/>
            <person name="Cao Q."/>
            <person name="Hui J.H.L."/>
            <person name="Sookrung N."/>
            <person name="Leung T.F."/>
            <person name="Tungtrongchitr A."/>
            <person name="Tsui S.K.W."/>
        </authorList>
    </citation>
    <scope>NUCLEOTIDE SEQUENCE [LARGE SCALE GENOMIC DNA]</scope>
    <source>
        <strain evidence="3">PWHHKU_190912</strain>
    </source>
</reference>
<keyword evidence="4" id="KW-1185">Reference proteome</keyword>